<name>C6HBL9_AJECH</name>
<proteinExistence type="predicted"/>
<evidence type="ECO:0000313" key="2">
    <source>
        <dbReference type="Proteomes" id="UP000002624"/>
    </source>
</evidence>
<reference evidence="2" key="1">
    <citation type="submission" date="2009-05" db="EMBL/GenBank/DDBJ databases">
        <title>The genome sequence of Ajellomyces capsulatus strain H143.</title>
        <authorList>
            <person name="Champion M."/>
            <person name="Cuomo C.A."/>
            <person name="Ma L.-J."/>
            <person name="Henn M.R."/>
            <person name="Sil A."/>
            <person name="Goldman B."/>
            <person name="Young S.K."/>
            <person name="Kodira C.D."/>
            <person name="Zeng Q."/>
            <person name="Koehrsen M."/>
            <person name="Alvarado L."/>
            <person name="Berlin A.M."/>
            <person name="Borenstein D."/>
            <person name="Chen Z."/>
            <person name="Engels R."/>
            <person name="Freedman E."/>
            <person name="Gellesch M."/>
            <person name="Goldberg J."/>
            <person name="Griggs A."/>
            <person name="Gujja S."/>
            <person name="Heiman D.I."/>
            <person name="Hepburn T.A."/>
            <person name="Howarth C."/>
            <person name="Jen D."/>
            <person name="Larson L."/>
            <person name="Lewis B."/>
            <person name="Mehta T."/>
            <person name="Park D."/>
            <person name="Pearson M."/>
            <person name="Roberts A."/>
            <person name="Saif S."/>
            <person name="Shea T.D."/>
            <person name="Shenoy N."/>
            <person name="Sisk P."/>
            <person name="Stolte C."/>
            <person name="Sykes S."/>
            <person name="Walk T."/>
            <person name="White J."/>
            <person name="Yandava C."/>
            <person name="Klein B."/>
            <person name="McEwen J.G."/>
            <person name="Puccia R."/>
            <person name="Goldman G.H."/>
            <person name="Felipe M.S."/>
            <person name="Nino-Vega G."/>
            <person name="San-Blas G."/>
            <person name="Taylor J.W."/>
            <person name="Mendoza L."/>
            <person name="Galagan J.E."/>
            <person name="Nusbaum C."/>
            <person name="Birren B.W."/>
        </authorList>
    </citation>
    <scope>NUCLEOTIDE SEQUENCE [LARGE SCALE GENOMIC DNA]</scope>
    <source>
        <strain evidence="2">H143</strain>
    </source>
</reference>
<dbReference type="VEuPathDB" id="FungiDB:HCDG_03418"/>
<protein>
    <submittedName>
        <fullName evidence="1">Uncharacterized protein</fullName>
    </submittedName>
</protein>
<evidence type="ECO:0000313" key="1">
    <source>
        <dbReference type="EMBL" id="EER41959.1"/>
    </source>
</evidence>
<dbReference type="HOGENOM" id="CLU_2440334_0_0_1"/>
<organism evidence="1 2">
    <name type="scientific">Ajellomyces capsulatus (strain H143)</name>
    <name type="common">Darling's disease fungus</name>
    <name type="synonym">Histoplasma capsulatum</name>
    <dbReference type="NCBI Taxonomy" id="544712"/>
    <lineage>
        <taxon>Eukaryota</taxon>
        <taxon>Fungi</taxon>
        <taxon>Dikarya</taxon>
        <taxon>Ascomycota</taxon>
        <taxon>Pezizomycotina</taxon>
        <taxon>Eurotiomycetes</taxon>
        <taxon>Eurotiomycetidae</taxon>
        <taxon>Onygenales</taxon>
        <taxon>Ajellomycetaceae</taxon>
        <taxon>Histoplasma</taxon>
    </lineage>
</organism>
<dbReference type="STRING" id="544712.C6HBL9"/>
<dbReference type="EMBL" id="GG692422">
    <property type="protein sequence ID" value="EER41959.1"/>
    <property type="molecule type" value="Genomic_DNA"/>
</dbReference>
<gene>
    <name evidence="1" type="ORF">HCDG_03418</name>
</gene>
<dbReference type="AlphaFoldDB" id="C6HBL9"/>
<accession>C6HBL9</accession>
<dbReference type="Proteomes" id="UP000002624">
    <property type="component" value="Unassembled WGS sequence"/>
</dbReference>
<sequence length="90" mass="9896">MATRPSSLLTGALTFRRLRSRYSSRPFYLTLLVLALLAGASVLLSATSKQTPLLEVSQLVKRSDFALVGGSDSVPRPSLEPLMKYVRKKD</sequence>